<comment type="subcellular location">
    <subcellularLocation>
        <location evidence="1">Cytoplasm</location>
    </subcellularLocation>
</comment>
<dbReference type="PANTHER" id="PTHR45008:SF1">
    <property type="entry name" value="PTS SYSTEM GLUCOSE-SPECIFIC EIIA COMPONENT"/>
    <property type="match status" value="1"/>
</dbReference>
<evidence type="ECO:0000313" key="9">
    <source>
        <dbReference type="Proteomes" id="UP000273811"/>
    </source>
</evidence>
<dbReference type="InterPro" id="IPR050890">
    <property type="entry name" value="PTS_EIIA_component"/>
</dbReference>
<dbReference type="OrthoDB" id="92465at2"/>
<dbReference type="GO" id="GO:0009401">
    <property type="term" value="P:phosphoenolpyruvate-dependent sugar phosphotransferase system"/>
    <property type="evidence" value="ECO:0007669"/>
    <property type="project" value="UniProtKB-KW"/>
</dbReference>
<protein>
    <submittedName>
        <fullName evidence="8">PTS glucose transporter subunit IIA</fullName>
    </submittedName>
</protein>
<comment type="caution">
    <text evidence="8">The sequence shown here is derived from an EMBL/GenBank/DDBJ whole genome shotgun (WGS) entry which is preliminary data.</text>
</comment>
<dbReference type="Gene3D" id="2.70.70.10">
    <property type="entry name" value="Glucose Permease (Domain IIA)"/>
    <property type="match status" value="1"/>
</dbReference>
<dbReference type="Pfam" id="PF00358">
    <property type="entry name" value="PTS_EIIA_1"/>
    <property type="match status" value="1"/>
</dbReference>
<dbReference type="NCBIfam" id="TIGR00830">
    <property type="entry name" value="PTBA"/>
    <property type="match status" value="1"/>
</dbReference>
<evidence type="ECO:0000256" key="2">
    <source>
        <dbReference type="ARBA" id="ARBA00022448"/>
    </source>
</evidence>
<keyword evidence="4" id="KW-0808">Transferase</keyword>
<feature type="domain" description="PTS EIIA type-1" evidence="7">
    <location>
        <begin position="30"/>
        <end position="134"/>
    </location>
</feature>
<keyword evidence="5" id="KW-0598">Phosphotransferase system</keyword>
<dbReference type="PANTHER" id="PTHR45008">
    <property type="entry name" value="PTS SYSTEM GLUCOSE-SPECIFIC EIIA COMPONENT"/>
    <property type="match status" value="1"/>
</dbReference>
<evidence type="ECO:0000256" key="3">
    <source>
        <dbReference type="ARBA" id="ARBA00022597"/>
    </source>
</evidence>
<dbReference type="GeneID" id="56390738"/>
<sequence length="162" mass="17624">MLKNLFKTKKELEVKAPLEGKVIPLAEVPDPVFAEKMMGDGLAIIPAGGKVVSPVDGELVQIFPTKHALGFRTRQGVELLLHIGLDTVMMKGEGFRVYVEEGTKVEAGQLLLEFSLELVEEKAKSPITPLVITNGEAVEELELHLAEQAIPGETVLMNVRGK</sequence>
<dbReference type="GO" id="GO:0005737">
    <property type="term" value="C:cytoplasm"/>
    <property type="evidence" value="ECO:0007669"/>
    <property type="project" value="UniProtKB-SubCell"/>
</dbReference>
<dbReference type="PROSITE" id="PS00371">
    <property type="entry name" value="PTS_EIIA_TYPE_1_HIS"/>
    <property type="match status" value="1"/>
</dbReference>
<evidence type="ECO:0000313" key="8">
    <source>
        <dbReference type="EMBL" id="RWR13926.1"/>
    </source>
</evidence>
<name>A0A443J0L1_9BACI</name>
<dbReference type="InterPro" id="IPR011055">
    <property type="entry name" value="Dup_hybrid_motif"/>
</dbReference>
<dbReference type="Proteomes" id="UP000273811">
    <property type="component" value="Unassembled WGS sequence"/>
</dbReference>
<evidence type="ECO:0000259" key="7">
    <source>
        <dbReference type="PROSITE" id="PS51093"/>
    </source>
</evidence>
<dbReference type="SUPFAM" id="SSF51261">
    <property type="entry name" value="Duplicated hybrid motif"/>
    <property type="match status" value="1"/>
</dbReference>
<evidence type="ECO:0000256" key="5">
    <source>
        <dbReference type="ARBA" id="ARBA00022683"/>
    </source>
</evidence>
<organism evidence="8 9">
    <name type="scientific">Siminovitchia fortis</name>
    <dbReference type="NCBI Taxonomy" id="254758"/>
    <lineage>
        <taxon>Bacteria</taxon>
        <taxon>Bacillati</taxon>
        <taxon>Bacillota</taxon>
        <taxon>Bacilli</taxon>
        <taxon>Bacillales</taxon>
        <taxon>Bacillaceae</taxon>
        <taxon>Siminovitchia</taxon>
    </lineage>
</organism>
<dbReference type="EMBL" id="QYTU02000004">
    <property type="protein sequence ID" value="RWR13926.1"/>
    <property type="molecule type" value="Genomic_DNA"/>
</dbReference>
<evidence type="ECO:0000256" key="6">
    <source>
        <dbReference type="ARBA" id="ARBA00022777"/>
    </source>
</evidence>
<reference evidence="8" key="1">
    <citation type="submission" date="2018-12" db="EMBL/GenBank/DDBJ databases">
        <authorList>
            <person name="Sun L."/>
            <person name="Chen Z."/>
        </authorList>
    </citation>
    <scope>NUCLEOTIDE SEQUENCE [LARGE SCALE GENOMIC DNA]</scope>
    <source>
        <strain evidence="8">DSM 16012</strain>
    </source>
</reference>
<gene>
    <name evidence="8" type="ORF">D4N35_003210</name>
</gene>
<keyword evidence="3 8" id="KW-0762">Sugar transport</keyword>
<dbReference type="FunFam" id="2.70.70.10:FF:000001">
    <property type="entry name" value="PTS system glucose-specific IIA component"/>
    <property type="match status" value="1"/>
</dbReference>
<accession>A0A443J0L1</accession>
<evidence type="ECO:0000256" key="1">
    <source>
        <dbReference type="ARBA" id="ARBA00004496"/>
    </source>
</evidence>
<evidence type="ECO:0000256" key="4">
    <source>
        <dbReference type="ARBA" id="ARBA00022679"/>
    </source>
</evidence>
<keyword evidence="6" id="KW-0418">Kinase</keyword>
<dbReference type="PROSITE" id="PS51093">
    <property type="entry name" value="PTS_EIIA_TYPE_1"/>
    <property type="match status" value="1"/>
</dbReference>
<keyword evidence="9" id="KW-1185">Reference proteome</keyword>
<keyword evidence="2" id="KW-0813">Transport</keyword>
<dbReference type="AlphaFoldDB" id="A0A443J0L1"/>
<proteinExistence type="predicted"/>
<dbReference type="InterPro" id="IPR001127">
    <property type="entry name" value="PTS_EIIA_1_perm"/>
</dbReference>
<dbReference type="GO" id="GO:0016301">
    <property type="term" value="F:kinase activity"/>
    <property type="evidence" value="ECO:0007669"/>
    <property type="project" value="UniProtKB-KW"/>
</dbReference>
<dbReference type="RefSeq" id="WP_120069901.1">
    <property type="nucleotide sequence ID" value="NZ_CP126113.1"/>
</dbReference>